<keyword evidence="4" id="KW-1185">Reference proteome</keyword>
<reference evidence="3" key="1">
    <citation type="submission" date="2025-08" db="UniProtKB">
        <authorList>
            <consortium name="Ensembl"/>
        </authorList>
    </citation>
    <scope>IDENTIFICATION</scope>
</reference>
<reference evidence="3" key="2">
    <citation type="submission" date="2025-09" db="UniProtKB">
        <authorList>
            <consortium name="Ensembl"/>
        </authorList>
    </citation>
    <scope>IDENTIFICATION</scope>
</reference>
<dbReference type="InterPro" id="IPR055310">
    <property type="entry name" value="CEP112"/>
</dbReference>
<sequence length="206" mass="23755">MKRFKSCVPSACVRTCVVCLCAYMRMPRPSCAFGPGSKKREREKNRVSHSPDERVKVKASPPCLQANSRLKEIEKDYSQKLTKSAQLIAELQTCVCDSKEEAVRLQKAMERQLEEAHARWDEQRKTLHHHADQSNKALQEKVESLQMQLHSSEKKLLSKALETEEKVTAVRQEYEEKIKGLMPSELRQELEDTITSLKSQVRDKIM</sequence>
<name>A0A3B4B6I2_9GOBI</name>
<feature type="compositionally biased region" description="Basic and acidic residues" evidence="2">
    <location>
        <begin position="38"/>
        <end position="56"/>
    </location>
</feature>
<dbReference type="STRING" id="409849.ENSPMGP00000025302"/>
<dbReference type="PANTHER" id="PTHR18871:SF2">
    <property type="entry name" value="CENTROSOMAL PROTEIN OF 112 KDA"/>
    <property type="match status" value="1"/>
</dbReference>
<accession>A0A3B4B6I2</accession>
<organism evidence="3 4">
    <name type="scientific">Periophthalmus magnuspinnatus</name>
    <dbReference type="NCBI Taxonomy" id="409849"/>
    <lineage>
        <taxon>Eukaryota</taxon>
        <taxon>Metazoa</taxon>
        <taxon>Chordata</taxon>
        <taxon>Craniata</taxon>
        <taxon>Vertebrata</taxon>
        <taxon>Euteleostomi</taxon>
        <taxon>Actinopterygii</taxon>
        <taxon>Neopterygii</taxon>
        <taxon>Teleostei</taxon>
        <taxon>Neoteleostei</taxon>
        <taxon>Acanthomorphata</taxon>
        <taxon>Gobiaria</taxon>
        <taxon>Gobiiformes</taxon>
        <taxon>Gobioidei</taxon>
        <taxon>Gobiidae</taxon>
        <taxon>Oxudercinae</taxon>
        <taxon>Periophthalmus</taxon>
    </lineage>
</organism>
<keyword evidence="1" id="KW-0175">Coiled coil</keyword>
<protein>
    <submittedName>
        <fullName evidence="3">Uncharacterized protein</fullName>
    </submittedName>
</protein>
<evidence type="ECO:0000256" key="2">
    <source>
        <dbReference type="SAM" id="MobiDB-lite"/>
    </source>
</evidence>
<proteinExistence type="predicted"/>
<evidence type="ECO:0000256" key="1">
    <source>
        <dbReference type="SAM" id="Coils"/>
    </source>
</evidence>
<dbReference type="PANTHER" id="PTHR18871">
    <property type="entry name" value="CENTROSOMAL PROTEIN OF 112 KDA"/>
    <property type="match status" value="1"/>
</dbReference>
<feature type="coiled-coil region" evidence="1">
    <location>
        <begin position="99"/>
        <end position="155"/>
    </location>
</feature>
<dbReference type="Ensembl" id="ENSPMGT00000026945.1">
    <property type="protein sequence ID" value="ENSPMGP00000025302.1"/>
    <property type="gene ID" value="ENSPMGG00000020428.1"/>
</dbReference>
<feature type="region of interest" description="Disordered" evidence="2">
    <location>
        <begin position="32"/>
        <end position="58"/>
    </location>
</feature>
<evidence type="ECO:0000313" key="4">
    <source>
        <dbReference type="Proteomes" id="UP000261520"/>
    </source>
</evidence>
<evidence type="ECO:0000313" key="3">
    <source>
        <dbReference type="Ensembl" id="ENSPMGP00000025302.1"/>
    </source>
</evidence>
<dbReference type="AlphaFoldDB" id="A0A3B4B6I2"/>
<dbReference type="Proteomes" id="UP000261520">
    <property type="component" value="Unplaced"/>
</dbReference>